<dbReference type="PANTHER" id="PTHR38339">
    <property type="entry name" value="TRANSGLUTAMINASE DOMAIN PROTEIN"/>
    <property type="match status" value="1"/>
</dbReference>
<dbReference type="Gene3D" id="2.60.40.10">
    <property type="entry name" value="Immunoglobulins"/>
    <property type="match status" value="2"/>
</dbReference>
<evidence type="ECO:0000259" key="2">
    <source>
        <dbReference type="SMART" id="SM00460"/>
    </source>
</evidence>
<name>A0A9E2L0L4_9SPIR</name>
<dbReference type="Gene3D" id="3.10.620.30">
    <property type="match status" value="1"/>
</dbReference>
<dbReference type="SUPFAM" id="SSF81296">
    <property type="entry name" value="E set domains"/>
    <property type="match status" value="2"/>
</dbReference>
<dbReference type="InterPro" id="IPR038765">
    <property type="entry name" value="Papain-like_cys_pep_sf"/>
</dbReference>
<dbReference type="PANTHER" id="PTHR38339:SF1">
    <property type="entry name" value="TRANSGLUTAMINASE-LIKE DOMAIN-CONTAINING PROTEIN"/>
    <property type="match status" value="1"/>
</dbReference>
<dbReference type="InterPro" id="IPR002931">
    <property type="entry name" value="Transglutaminase-like"/>
</dbReference>
<keyword evidence="1" id="KW-0812">Transmembrane</keyword>
<dbReference type="EMBL" id="JAHLFV010000007">
    <property type="protein sequence ID" value="MBU3849000.1"/>
    <property type="molecule type" value="Genomic_DNA"/>
</dbReference>
<dbReference type="SMART" id="SM00460">
    <property type="entry name" value="TGc"/>
    <property type="match status" value="1"/>
</dbReference>
<dbReference type="Proteomes" id="UP000823914">
    <property type="component" value="Unassembled WGS sequence"/>
</dbReference>
<reference evidence="3" key="2">
    <citation type="submission" date="2021-04" db="EMBL/GenBank/DDBJ databases">
        <authorList>
            <person name="Gilroy R."/>
        </authorList>
    </citation>
    <scope>NUCLEOTIDE SEQUENCE</scope>
    <source>
        <strain evidence="3">Gambia15-2214</strain>
    </source>
</reference>
<reference evidence="3" key="1">
    <citation type="journal article" date="2021" name="PeerJ">
        <title>Extensive microbial diversity within the chicken gut microbiome revealed by metagenomics and culture.</title>
        <authorList>
            <person name="Gilroy R."/>
            <person name="Ravi A."/>
            <person name="Getino M."/>
            <person name="Pursley I."/>
            <person name="Horton D.L."/>
            <person name="Alikhan N.F."/>
            <person name="Baker D."/>
            <person name="Gharbi K."/>
            <person name="Hall N."/>
            <person name="Watson M."/>
            <person name="Adriaenssens E.M."/>
            <person name="Foster-Nyarko E."/>
            <person name="Jarju S."/>
            <person name="Secka A."/>
            <person name="Antonio M."/>
            <person name="Oren A."/>
            <person name="Chaudhuri R.R."/>
            <person name="La Ragione R."/>
            <person name="Hildebrand F."/>
            <person name="Pallen M.J."/>
        </authorList>
    </citation>
    <scope>NUCLEOTIDE SEQUENCE</scope>
    <source>
        <strain evidence="3">Gambia15-2214</strain>
    </source>
</reference>
<dbReference type="InterPro" id="IPR014756">
    <property type="entry name" value="Ig_E-set"/>
</dbReference>
<dbReference type="InterPro" id="IPR013783">
    <property type="entry name" value="Ig-like_fold"/>
</dbReference>
<proteinExistence type="predicted"/>
<dbReference type="AlphaFoldDB" id="A0A9E2L0L4"/>
<organism evidence="3 4">
    <name type="scientific">Candidatus Treponema excrementipullorum</name>
    <dbReference type="NCBI Taxonomy" id="2838768"/>
    <lineage>
        <taxon>Bacteria</taxon>
        <taxon>Pseudomonadati</taxon>
        <taxon>Spirochaetota</taxon>
        <taxon>Spirochaetia</taxon>
        <taxon>Spirochaetales</taxon>
        <taxon>Treponemataceae</taxon>
        <taxon>Treponema</taxon>
    </lineage>
</organism>
<keyword evidence="1" id="KW-0472">Membrane</keyword>
<accession>A0A9E2L0L4</accession>
<keyword evidence="1" id="KW-1133">Transmembrane helix</keyword>
<evidence type="ECO:0000313" key="3">
    <source>
        <dbReference type="EMBL" id="MBU3849000.1"/>
    </source>
</evidence>
<feature type="domain" description="Transglutaminase-like" evidence="2">
    <location>
        <begin position="417"/>
        <end position="479"/>
    </location>
</feature>
<evidence type="ECO:0000256" key="1">
    <source>
        <dbReference type="SAM" id="Phobius"/>
    </source>
</evidence>
<comment type="caution">
    <text evidence="3">The sequence shown here is derived from an EMBL/GenBank/DDBJ whole genome shotgun (WGS) entry which is preliminary data.</text>
</comment>
<dbReference type="Pfam" id="PF01833">
    <property type="entry name" value="TIG"/>
    <property type="match status" value="1"/>
</dbReference>
<evidence type="ECO:0000313" key="4">
    <source>
        <dbReference type="Proteomes" id="UP000823914"/>
    </source>
</evidence>
<protein>
    <submittedName>
        <fullName evidence="3">IPT/TIG domain-containing protein</fullName>
    </submittedName>
</protein>
<gene>
    <name evidence="3" type="ORF">IAA16_00365</name>
</gene>
<dbReference type="Pfam" id="PF01841">
    <property type="entry name" value="Transglut_core"/>
    <property type="match status" value="1"/>
</dbReference>
<feature type="transmembrane region" description="Helical" evidence="1">
    <location>
        <begin position="12"/>
        <end position="36"/>
    </location>
</feature>
<dbReference type="InterPro" id="IPR002909">
    <property type="entry name" value="IPT_dom"/>
</dbReference>
<dbReference type="SUPFAM" id="SSF54001">
    <property type="entry name" value="Cysteine proteinases"/>
    <property type="match status" value="1"/>
</dbReference>
<sequence length="561" mass="63076">MASFFSYYFRKYPLFRVAVLFILILLVFGSYLLFFVERNPIPVIAKINPPIGSPGDILVVNGSGFGKEKKASFVEIGGSRLTTSSYLSWTDTEIKVELPSNIQDGLVFVETRYGRSEPVIFANKENIPVAITQMAVQSSVPSITHQSHEKISVGQVLTITGDNFGTLRGDNSAVYFSAQWTDSKNASDINIKYLTPSENDFDYEYWSNTEIRVRVPDGAVSGHFFVKTDKGISNQRNITVTSTAGTKSYENMRSYIVQVSADISDINADKQSLITLRVPRPSQYAVQPYIQMTECQPAPIFENYNQSVIHQLQTNAVADKKFVFNQTFVVPVYEVNTEINSAKVEKYSEKNRLLYVLYTSSDSCIPSDTPQIQELADSIVGKETNPYKQARLIYDYILQNYRLSDTLITSEAGSLNMLTTLQGDAYDFSIIFTALCRAVGIPAIPVSGLLTDFNKNSQNHWWSEIYIEKFGWIPVDVSIAAGLQFSIQKHPDNLADFYFGNLDNQHIAFSRGWKEVNPSIVNNKTVYRPKTYGLQSIWEESTTGVVSYSSLWSNPLIVGFY</sequence>